<organism evidence="1 2">
    <name type="scientific">Streptoalloteichus hindustanus</name>
    <dbReference type="NCBI Taxonomy" id="2017"/>
    <lineage>
        <taxon>Bacteria</taxon>
        <taxon>Bacillati</taxon>
        <taxon>Actinomycetota</taxon>
        <taxon>Actinomycetes</taxon>
        <taxon>Pseudonocardiales</taxon>
        <taxon>Pseudonocardiaceae</taxon>
        <taxon>Streptoalloteichus</taxon>
    </lineage>
</organism>
<keyword evidence="2" id="KW-1185">Reference proteome</keyword>
<evidence type="ECO:0000313" key="1">
    <source>
        <dbReference type="EMBL" id="SHG26940.1"/>
    </source>
</evidence>
<dbReference type="AlphaFoldDB" id="A0A1M5IG60"/>
<proteinExistence type="predicted"/>
<accession>A0A1M5IG60</accession>
<protein>
    <submittedName>
        <fullName evidence="1">Uncharacterized protein</fullName>
    </submittedName>
</protein>
<gene>
    <name evidence="1" type="ORF">SAMN05444320_107257</name>
</gene>
<reference evidence="1 2" key="1">
    <citation type="submission" date="2016-11" db="EMBL/GenBank/DDBJ databases">
        <authorList>
            <person name="Jaros S."/>
            <person name="Januszkiewicz K."/>
            <person name="Wedrychowicz H."/>
        </authorList>
    </citation>
    <scope>NUCLEOTIDE SEQUENCE [LARGE SCALE GENOMIC DNA]</scope>
    <source>
        <strain evidence="1 2">DSM 44523</strain>
    </source>
</reference>
<dbReference type="EMBL" id="FQVN01000007">
    <property type="protein sequence ID" value="SHG26940.1"/>
    <property type="molecule type" value="Genomic_DNA"/>
</dbReference>
<sequence>MAALVDVMVMVSFAAFDWHSIAPRTLRRMPAGETAVTVITVAVVTMLPMPWPMDSRVLLERVSVISSASLAVISDSIKPTSAIANA</sequence>
<evidence type="ECO:0000313" key="2">
    <source>
        <dbReference type="Proteomes" id="UP000184501"/>
    </source>
</evidence>
<name>A0A1M5IG60_STRHI</name>
<dbReference type="STRING" id="2017.SAMN05444320_107257"/>
<dbReference type="Proteomes" id="UP000184501">
    <property type="component" value="Unassembled WGS sequence"/>
</dbReference>